<proteinExistence type="predicted"/>
<sequence>MMLARVADSLYWLGRYIERAEHLSRLSTVMLNATLDQTDAGAQAVWIALAAVGEPGDGAGVGSFEAAQALVLDRGDPNSVVSSLARARENARQVRDQITTETWERLNLLYLKVTDPNAAKDFAAGSDIFLHDVIADLHLFKGAADTTMSHGESWRFMMLGIYMERAQLVSRLLEVCFAESPTHGRLGDHVALVSVLRMACALEPYLRVYTAEIEPRHILEFLVFDEDFPRSIRFATAQIEQHLSAMARSVSANERSGPERLAGRLKARLQFADVDELEAVGAGPLLTTVVNECARIHEAIYETFVAYPLETRLPA</sequence>
<dbReference type="EMBL" id="NCDQ01000107">
    <property type="protein sequence ID" value="OYX03959.1"/>
    <property type="molecule type" value="Genomic_DNA"/>
</dbReference>
<name>A0A258D8A5_CAUVI</name>
<dbReference type="PANTHER" id="PTHR34595">
    <property type="entry name" value="BLR5612 PROTEIN"/>
    <property type="match status" value="1"/>
</dbReference>
<organism evidence="2 3">
    <name type="scientific">Caulobacter vibrioides</name>
    <name type="common">Caulobacter crescentus</name>
    <dbReference type="NCBI Taxonomy" id="155892"/>
    <lineage>
        <taxon>Bacteria</taxon>
        <taxon>Pseudomonadati</taxon>
        <taxon>Pseudomonadota</taxon>
        <taxon>Alphaproteobacteria</taxon>
        <taxon>Caulobacterales</taxon>
        <taxon>Caulobacteraceae</taxon>
        <taxon>Caulobacter</taxon>
    </lineage>
</organism>
<gene>
    <name evidence="2" type="ORF">B7Z12_08280</name>
</gene>
<dbReference type="PANTHER" id="PTHR34595:SF7">
    <property type="entry name" value="SLL1039 PROTEIN"/>
    <property type="match status" value="1"/>
</dbReference>
<reference evidence="2 3" key="1">
    <citation type="submission" date="2017-03" db="EMBL/GenBank/DDBJ databases">
        <title>Lifting the veil on microbial sulfur biogeochemistry in mining wastewaters.</title>
        <authorList>
            <person name="Kantor R.S."/>
            <person name="Colenbrander Nelson T."/>
            <person name="Marshall S."/>
            <person name="Bennett D."/>
            <person name="Apte S."/>
            <person name="Camacho D."/>
            <person name="Thomas B.C."/>
            <person name="Warren L.A."/>
            <person name="Banfield J.F."/>
        </authorList>
    </citation>
    <scope>NUCLEOTIDE SEQUENCE [LARGE SCALE GENOMIC DNA]</scope>
    <source>
        <strain evidence="2">32-67-7</strain>
    </source>
</reference>
<dbReference type="InterPro" id="IPR007296">
    <property type="entry name" value="DUF403"/>
</dbReference>
<dbReference type="AlphaFoldDB" id="A0A258D8A5"/>
<evidence type="ECO:0000313" key="2">
    <source>
        <dbReference type="EMBL" id="OYX03959.1"/>
    </source>
</evidence>
<evidence type="ECO:0000313" key="3">
    <source>
        <dbReference type="Proteomes" id="UP000215616"/>
    </source>
</evidence>
<accession>A0A258D8A5</accession>
<comment type="caution">
    <text evidence="2">The sequence shown here is derived from an EMBL/GenBank/DDBJ whole genome shotgun (WGS) entry which is preliminary data.</text>
</comment>
<protein>
    <recommendedName>
        <fullName evidence="1">DUF403 domain-containing protein</fullName>
    </recommendedName>
</protein>
<evidence type="ECO:0000259" key="1">
    <source>
        <dbReference type="Pfam" id="PF04168"/>
    </source>
</evidence>
<dbReference type="Pfam" id="PF04168">
    <property type="entry name" value="Alpha-E"/>
    <property type="match status" value="1"/>
</dbReference>
<dbReference type="InterPro" id="IPR051680">
    <property type="entry name" value="ATP-dep_Glu-Cys_Ligase-2"/>
</dbReference>
<dbReference type="Proteomes" id="UP000215616">
    <property type="component" value="Unassembled WGS sequence"/>
</dbReference>
<feature type="domain" description="DUF403" evidence="1">
    <location>
        <begin position="2"/>
        <end position="304"/>
    </location>
</feature>